<feature type="domain" description="Penicillin-binding protein transpeptidase" evidence="4">
    <location>
        <begin position="257"/>
        <end position="553"/>
    </location>
</feature>
<organism evidence="6 7">
    <name type="scientific">Caminibacter pacificus</name>
    <dbReference type="NCBI Taxonomy" id="1424653"/>
    <lineage>
        <taxon>Bacteria</taxon>
        <taxon>Pseudomonadati</taxon>
        <taxon>Campylobacterota</taxon>
        <taxon>Epsilonproteobacteria</taxon>
        <taxon>Nautiliales</taxon>
        <taxon>Nautiliaceae</taxon>
        <taxon>Caminibacter</taxon>
    </lineage>
</organism>
<evidence type="ECO:0000313" key="6">
    <source>
        <dbReference type="EMBL" id="ROR39111.1"/>
    </source>
</evidence>
<evidence type="ECO:0000256" key="1">
    <source>
        <dbReference type="ARBA" id="ARBA00004370"/>
    </source>
</evidence>
<dbReference type="GO" id="GO:0008658">
    <property type="term" value="F:penicillin binding"/>
    <property type="evidence" value="ECO:0007669"/>
    <property type="project" value="InterPro"/>
</dbReference>
<dbReference type="InterPro" id="IPR001460">
    <property type="entry name" value="PCN-bd_Tpept"/>
</dbReference>
<dbReference type="PANTHER" id="PTHR30627">
    <property type="entry name" value="PEPTIDOGLYCAN D,D-TRANSPEPTIDASE"/>
    <property type="match status" value="1"/>
</dbReference>
<dbReference type="Pfam" id="PF00905">
    <property type="entry name" value="Transpeptidase"/>
    <property type="match status" value="1"/>
</dbReference>
<dbReference type="InterPro" id="IPR050515">
    <property type="entry name" value="Beta-lactam/transpept"/>
</dbReference>
<keyword evidence="6" id="KW-0132">Cell division</keyword>
<reference evidence="8" key="1">
    <citation type="submission" date="2018-03" db="EMBL/GenBank/DDBJ databases">
        <title>A comparative analysis of the Nautiliaceae.</title>
        <authorList>
            <person name="Grosche A."/>
            <person name="Smedile F."/>
            <person name="Vetriani C."/>
        </authorList>
    </citation>
    <scope>NUCLEOTIDE SEQUENCE [LARGE SCALE GENOMIC DNA]</scope>
    <source>
        <strain evidence="8">TB6</strain>
    </source>
</reference>
<dbReference type="Proteomes" id="UP000272781">
    <property type="component" value="Unassembled WGS sequence"/>
</dbReference>
<dbReference type="Gene3D" id="3.40.710.10">
    <property type="entry name" value="DD-peptidase/beta-lactamase superfamily"/>
    <property type="match status" value="1"/>
</dbReference>
<dbReference type="SUPFAM" id="SSF56519">
    <property type="entry name" value="Penicillin binding protein dimerisation domain"/>
    <property type="match status" value="1"/>
</dbReference>
<dbReference type="GO" id="GO:0051301">
    <property type="term" value="P:cell division"/>
    <property type="evidence" value="ECO:0007669"/>
    <property type="project" value="UniProtKB-KW"/>
</dbReference>
<dbReference type="EMBL" id="RJVK01000004">
    <property type="protein sequence ID" value="ROR39111.1"/>
    <property type="molecule type" value="Genomic_DNA"/>
</dbReference>
<dbReference type="GO" id="GO:0071555">
    <property type="term" value="P:cell wall organization"/>
    <property type="evidence" value="ECO:0007669"/>
    <property type="project" value="TreeGrafter"/>
</dbReference>
<evidence type="ECO:0000313" key="5">
    <source>
        <dbReference type="EMBL" id="QCI29070.1"/>
    </source>
</evidence>
<dbReference type="Gene3D" id="3.90.1310.10">
    <property type="entry name" value="Penicillin-binding protein 2a (Domain 2)"/>
    <property type="match status" value="1"/>
</dbReference>
<comment type="subcellular location">
    <subcellularLocation>
        <location evidence="1">Membrane</location>
    </subcellularLocation>
</comment>
<protein>
    <submittedName>
        <fullName evidence="6">Cell division protein FtsI (Penicillin-binding protein 3)</fullName>
    </submittedName>
    <submittedName>
        <fullName evidence="5">Penicillin-binding protein 2</fullName>
    </submittedName>
</protein>
<dbReference type="RefSeq" id="WP_123352990.1">
    <property type="nucleotide sequence ID" value="NZ_CP027432.2"/>
</dbReference>
<gene>
    <name evidence="5" type="ORF">C6V80_08890</name>
    <name evidence="6" type="ORF">EDC58_1609</name>
</gene>
<dbReference type="InterPro" id="IPR036138">
    <property type="entry name" value="PBP_dimer_sf"/>
</dbReference>
<keyword evidence="3" id="KW-1133">Transmembrane helix</keyword>
<dbReference type="SUPFAM" id="SSF56601">
    <property type="entry name" value="beta-lactamase/transpeptidase-like"/>
    <property type="match status" value="1"/>
</dbReference>
<evidence type="ECO:0000259" key="4">
    <source>
        <dbReference type="Pfam" id="PF00905"/>
    </source>
</evidence>
<evidence type="ECO:0000313" key="8">
    <source>
        <dbReference type="Proteomes" id="UP000298805"/>
    </source>
</evidence>
<reference evidence="5" key="3">
    <citation type="submission" date="2019-06" db="EMBL/GenBank/DDBJ databases">
        <title>A comparative analysis of the Nautiliaceae.</title>
        <authorList>
            <person name="Grosche A."/>
            <person name="Smedile F."/>
            <person name="Vetriani C."/>
        </authorList>
    </citation>
    <scope>NUCLEOTIDE SEQUENCE</scope>
    <source>
        <strain evidence="5">TB6</strain>
    </source>
</reference>
<keyword evidence="8" id="KW-1185">Reference proteome</keyword>
<sequence length="569" mass="65196">MNNRIPAIFLFFIFFISVVFAAFVFLAIAKPKGYFTPKIKITQSAVRGDIKTKDYTVAKSEKLYGVYVYPKYLDSDKKQLFYTLFSIYTDIPVRELKRAVIIGKQNGLSRIRIATVDLKTKQNLIYLRKVLDKKRVFLTDKRTGIRLGYEIESLDFKRVYPYKDTLQPFLGRYRKDERRGDNGLELYYNDVLSAKQDGYKIGYRDVYGNIIYDKSAKIKRPINGKDIKLNINLALQRKIEKLLSFQKQKLQAKEVLAAVMDSKSGKILAIASSNRYDPAHITPRDIPNMKISAVREVFEPGSVMKPITFAILLENNKVNPYEVLNAHNGRWKPEWRKTPIRDDEPFKWLSAEDAIVHSSNIVLSELSLRLTPDEFFNGLKKFGFASRTGIDLPYEVKGRIRSRRLLNYPIYKSTTAYGYGILVTFVQLLKAYNAFNNYGIEVTPRLANMPSESKRVMSAKNAEIMLKILRKVVLKGTGKAAIVDGIFTAGKTGTAHVSMGKKGYQQIYNSSFIGFANDKNHRYTIAVTFFDIKAKWPNYFASQSAVPTFRKIIDIMINENLLKETNATK</sequence>
<proteinExistence type="predicted"/>
<keyword evidence="2 3" id="KW-0472">Membrane</keyword>
<dbReference type="Gene3D" id="3.30.450.330">
    <property type="match status" value="1"/>
</dbReference>
<keyword evidence="3" id="KW-0812">Transmembrane</keyword>
<dbReference type="EMBL" id="CP027432">
    <property type="protein sequence ID" value="QCI29070.1"/>
    <property type="molecule type" value="Genomic_DNA"/>
</dbReference>
<name>A0AAJ4RBF6_9BACT</name>
<evidence type="ECO:0000256" key="3">
    <source>
        <dbReference type="SAM" id="Phobius"/>
    </source>
</evidence>
<dbReference type="PANTHER" id="PTHR30627:SF1">
    <property type="entry name" value="PEPTIDOGLYCAN D,D-TRANSPEPTIDASE FTSI"/>
    <property type="match status" value="1"/>
</dbReference>
<dbReference type="Proteomes" id="UP000298805">
    <property type="component" value="Chromosome"/>
</dbReference>
<dbReference type="GO" id="GO:0005886">
    <property type="term" value="C:plasma membrane"/>
    <property type="evidence" value="ECO:0007669"/>
    <property type="project" value="TreeGrafter"/>
</dbReference>
<keyword evidence="6" id="KW-0131">Cell cycle</keyword>
<evidence type="ECO:0000313" key="7">
    <source>
        <dbReference type="Proteomes" id="UP000272781"/>
    </source>
</evidence>
<dbReference type="InterPro" id="IPR012338">
    <property type="entry name" value="Beta-lactam/transpept-like"/>
</dbReference>
<feature type="transmembrane region" description="Helical" evidence="3">
    <location>
        <begin position="7"/>
        <end position="29"/>
    </location>
</feature>
<reference evidence="6 7" key="2">
    <citation type="submission" date="2018-11" db="EMBL/GenBank/DDBJ databases">
        <title>Genomic Encyclopedia of Type Strains, Phase IV (KMG-IV): sequencing the most valuable type-strain genomes for metagenomic binning, comparative biology and taxonomic classification.</title>
        <authorList>
            <person name="Goeker M."/>
        </authorList>
    </citation>
    <scope>NUCLEOTIDE SEQUENCE [LARGE SCALE GENOMIC DNA]</scope>
    <source>
        <strain evidence="6 7">DSM 27783</strain>
    </source>
</reference>
<evidence type="ECO:0000256" key="2">
    <source>
        <dbReference type="ARBA" id="ARBA00023136"/>
    </source>
</evidence>
<dbReference type="AlphaFoldDB" id="A0AAJ4RBF6"/>
<accession>A0AAJ4RBF6</accession>